<dbReference type="Pfam" id="PF13241">
    <property type="entry name" value="NAD_binding_7"/>
    <property type="match status" value="1"/>
</dbReference>
<evidence type="ECO:0000256" key="1">
    <source>
        <dbReference type="ARBA" id="ARBA00005010"/>
    </source>
</evidence>
<dbReference type="GO" id="GO:0004325">
    <property type="term" value="F:ferrochelatase activity"/>
    <property type="evidence" value="ECO:0007669"/>
    <property type="project" value="InterPro"/>
</dbReference>
<gene>
    <name evidence="9" type="ORF">FE784_09390</name>
</gene>
<dbReference type="GO" id="GO:0019354">
    <property type="term" value="P:siroheme biosynthetic process"/>
    <property type="evidence" value="ECO:0007669"/>
    <property type="project" value="UniProtKB-UniPathway"/>
</dbReference>
<dbReference type="GO" id="GO:0043115">
    <property type="term" value="F:precorrin-2 dehydrogenase activity"/>
    <property type="evidence" value="ECO:0007669"/>
    <property type="project" value="UniProtKB-EC"/>
</dbReference>
<dbReference type="SUPFAM" id="SSF51735">
    <property type="entry name" value="NAD(P)-binding Rossmann-fold domains"/>
    <property type="match status" value="1"/>
</dbReference>
<dbReference type="Pfam" id="PF14824">
    <property type="entry name" value="Sirohm_synth_M"/>
    <property type="match status" value="1"/>
</dbReference>
<protein>
    <recommendedName>
        <fullName evidence="2">precorrin-2 dehydrogenase</fullName>
        <ecNumber evidence="2">1.3.1.76</ecNumber>
    </recommendedName>
</protein>
<evidence type="ECO:0000313" key="9">
    <source>
        <dbReference type="EMBL" id="TNJ66474.1"/>
    </source>
</evidence>
<dbReference type="PANTHER" id="PTHR35330:SF1">
    <property type="entry name" value="SIROHEME BIOSYNTHESIS PROTEIN MET8"/>
    <property type="match status" value="1"/>
</dbReference>
<accession>A0A5C4TBM4</accession>
<proteinExistence type="predicted"/>
<dbReference type="InterPro" id="IPR042518">
    <property type="entry name" value="SirC_C"/>
</dbReference>
<dbReference type="OrthoDB" id="9773765at2"/>
<dbReference type="Gene3D" id="1.10.8.610">
    <property type="entry name" value="SirC, precorrin-2 dehydrogenase, C-terminal helical domain-like"/>
    <property type="match status" value="1"/>
</dbReference>
<reference evidence="9 10" key="1">
    <citation type="submission" date="2019-05" db="EMBL/GenBank/DDBJ databases">
        <title>We sequenced the genome of Paenibacillus hemerocallicola KCTC 33185 for further insight into its adaptation and study the phylogeny of Paenibacillus.</title>
        <authorList>
            <person name="Narsing Rao M.P."/>
        </authorList>
    </citation>
    <scope>NUCLEOTIDE SEQUENCE [LARGE SCALE GENOMIC DNA]</scope>
    <source>
        <strain evidence="9 10">KCTC 33185</strain>
    </source>
</reference>
<feature type="domain" description="Siroheme synthase central" evidence="8">
    <location>
        <begin position="123"/>
        <end position="146"/>
    </location>
</feature>
<evidence type="ECO:0000256" key="5">
    <source>
        <dbReference type="ARBA" id="ARBA00023244"/>
    </source>
</evidence>
<evidence type="ECO:0000259" key="7">
    <source>
        <dbReference type="Pfam" id="PF10414"/>
    </source>
</evidence>
<dbReference type="PANTHER" id="PTHR35330">
    <property type="entry name" value="SIROHEME BIOSYNTHESIS PROTEIN MET8"/>
    <property type="match status" value="1"/>
</dbReference>
<keyword evidence="4" id="KW-0520">NAD</keyword>
<evidence type="ECO:0000313" key="10">
    <source>
        <dbReference type="Proteomes" id="UP000307943"/>
    </source>
</evidence>
<dbReference type="AlphaFoldDB" id="A0A5C4TBM4"/>
<dbReference type="RefSeq" id="WP_139601939.1">
    <property type="nucleotide sequence ID" value="NZ_VDCQ01000010.1"/>
</dbReference>
<feature type="domain" description="Sirohaem synthase dimerisation" evidence="7">
    <location>
        <begin position="154"/>
        <end position="208"/>
    </location>
</feature>
<dbReference type="InterPro" id="IPR028161">
    <property type="entry name" value="Met8-like"/>
</dbReference>
<comment type="catalytic activity">
    <reaction evidence="6">
        <text>precorrin-2 + NAD(+) = sirohydrochlorin + NADH + 2 H(+)</text>
        <dbReference type="Rhea" id="RHEA:15613"/>
        <dbReference type="ChEBI" id="CHEBI:15378"/>
        <dbReference type="ChEBI" id="CHEBI:57540"/>
        <dbReference type="ChEBI" id="CHEBI:57945"/>
        <dbReference type="ChEBI" id="CHEBI:58351"/>
        <dbReference type="ChEBI" id="CHEBI:58827"/>
        <dbReference type="EC" id="1.3.1.76"/>
    </reaction>
</comment>
<evidence type="ECO:0000256" key="3">
    <source>
        <dbReference type="ARBA" id="ARBA00023002"/>
    </source>
</evidence>
<dbReference type="SUPFAM" id="SSF75615">
    <property type="entry name" value="Siroheme synthase middle domains-like"/>
    <property type="match status" value="1"/>
</dbReference>
<name>A0A5C4TBM4_9BACL</name>
<dbReference type="EMBL" id="VDCQ01000010">
    <property type="protein sequence ID" value="TNJ66474.1"/>
    <property type="molecule type" value="Genomic_DNA"/>
</dbReference>
<dbReference type="InterPro" id="IPR006367">
    <property type="entry name" value="Sirohaem_synthase_N"/>
</dbReference>
<evidence type="ECO:0000256" key="4">
    <source>
        <dbReference type="ARBA" id="ARBA00023027"/>
    </source>
</evidence>
<evidence type="ECO:0000256" key="2">
    <source>
        <dbReference type="ARBA" id="ARBA00012400"/>
    </source>
</evidence>
<dbReference type="Gene3D" id="3.40.50.720">
    <property type="entry name" value="NAD(P)-binding Rossmann-like Domain"/>
    <property type="match status" value="1"/>
</dbReference>
<dbReference type="InterPro" id="IPR019478">
    <property type="entry name" value="Sirohaem_synthase_dimer_dom"/>
</dbReference>
<dbReference type="InterPro" id="IPR028281">
    <property type="entry name" value="Sirohaem_synthase_central"/>
</dbReference>
<dbReference type="NCBIfam" id="TIGR01470">
    <property type="entry name" value="cysG_Nterm"/>
    <property type="match status" value="1"/>
</dbReference>
<organism evidence="9 10">
    <name type="scientific">Paenibacillus hemerocallicola</name>
    <dbReference type="NCBI Taxonomy" id="1172614"/>
    <lineage>
        <taxon>Bacteria</taxon>
        <taxon>Bacillati</taxon>
        <taxon>Bacillota</taxon>
        <taxon>Bacilli</taxon>
        <taxon>Bacillales</taxon>
        <taxon>Paenibacillaceae</taxon>
        <taxon>Paenibacillus</taxon>
    </lineage>
</organism>
<dbReference type="Proteomes" id="UP000307943">
    <property type="component" value="Unassembled WGS sequence"/>
</dbReference>
<dbReference type="UniPathway" id="UPA00262">
    <property type="reaction ID" value="UER00222"/>
</dbReference>
<dbReference type="EC" id="1.3.1.76" evidence="2"/>
<keyword evidence="5" id="KW-0627">Porphyrin biosynthesis</keyword>
<sequence length="222" mass="23941">MRSFYPIMADLSGKRCVVAGGGRVAERKIGGLLEAGADVWVVSPEVTGQIARWEAEGRVTVSRREYASGDVDDAVLVFAATNNPEANRRIGGDAVSLGLHVNVADTPELCTFVVPAVWRHGHLLVAVSTSGTSPMASSRIRDRIEAAIGDGIDAFLEFAGEYRSLVLRKVGDPDFRRRLLAELFSDEALDAVRSGSWDELRSRMEAELDKAVLGPGCDNNGR</sequence>
<comment type="pathway">
    <text evidence="1">Porphyrin-containing compound metabolism; siroheme biosynthesis; sirohydrochlorin from precorrin-2: step 1/1.</text>
</comment>
<evidence type="ECO:0000256" key="6">
    <source>
        <dbReference type="ARBA" id="ARBA00047561"/>
    </source>
</evidence>
<comment type="caution">
    <text evidence="9">The sequence shown here is derived from an EMBL/GenBank/DDBJ whole genome shotgun (WGS) entry which is preliminary data.</text>
</comment>
<evidence type="ECO:0000259" key="8">
    <source>
        <dbReference type="Pfam" id="PF14824"/>
    </source>
</evidence>
<dbReference type="InterPro" id="IPR036291">
    <property type="entry name" value="NAD(P)-bd_dom_sf"/>
</dbReference>
<dbReference type="Pfam" id="PF10414">
    <property type="entry name" value="CysG_dimeriser"/>
    <property type="match status" value="1"/>
</dbReference>
<keyword evidence="3" id="KW-0560">Oxidoreductase</keyword>
<keyword evidence="10" id="KW-1185">Reference proteome</keyword>